<evidence type="ECO:0000256" key="1">
    <source>
        <dbReference type="SAM" id="Phobius"/>
    </source>
</evidence>
<keyword evidence="1" id="KW-0472">Membrane</keyword>
<dbReference type="EMBL" id="BSYO01000020">
    <property type="protein sequence ID" value="GMH19211.1"/>
    <property type="molecule type" value="Genomic_DNA"/>
</dbReference>
<accession>A0AAD3SYE4</accession>
<feature type="transmembrane region" description="Helical" evidence="1">
    <location>
        <begin position="7"/>
        <end position="27"/>
    </location>
</feature>
<keyword evidence="3" id="KW-1185">Reference proteome</keyword>
<evidence type="ECO:0000313" key="3">
    <source>
        <dbReference type="Proteomes" id="UP001279734"/>
    </source>
</evidence>
<keyword evidence="1" id="KW-1133">Transmembrane helix</keyword>
<organism evidence="2 3">
    <name type="scientific">Nepenthes gracilis</name>
    <name type="common">Slender pitcher plant</name>
    <dbReference type="NCBI Taxonomy" id="150966"/>
    <lineage>
        <taxon>Eukaryota</taxon>
        <taxon>Viridiplantae</taxon>
        <taxon>Streptophyta</taxon>
        <taxon>Embryophyta</taxon>
        <taxon>Tracheophyta</taxon>
        <taxon>Spermatophyta</taxon>
        <taxon>Magnoliopsida</taxon>
        <taxon>eudicotyledons</taxon>
        <taxon>Gunneridae</taxon>
        <taxon>Pentapetalae</taxon>
        <taxon>Caryophyllales</taxon>
        <taxon>Nepenthaceae</taxon>
        <taxon>Nepenthes</taxon>
    </lineage>
</organism>
<comment type="caution">
    <text evidence="2">The sequence shown here is derived from an EMBL/GenBank/DDBJ whole genome shotgun (WGS) entry which is preliminary data.</text>
</comment>
<dbReference type="Proteomes" id="UP001279734">
    <property type="component" value="Unassembled WGS sequence"/>
</dbReference>
<gene>
    <name evidence="2" type="ORF">Nepgr_021052</name>
</gene>
<reference evidence="2" key="1">
    <citation type="submission" date="2023-05" db="EMBL/GenBank/DDBJ databases">
        <title>Nepenthes gracilis genome sequencing.</title>
        <authorList>
            <person name="Fukushima K."/>
        </authorList>
    </citation>
    <scope>NUCLEOTIDE SEQUENCE</scope>
    <source>
        <strain evidence="2">SING2019-196</strain>
    </source>
</reference>
<evidence type="ECO:0000313" key="2">
    <source>
        <dbReference type="EMBL" id="GMH19211.1"/>
    </source>
</evidence>
<name>A0AAD3SYE4_NEPGR</name>
<sequence>MWLCSAWSQATGIAIFLVSNFLITGLTEVEGKWLLKDWILIPFLWWLPVWLMWLLAGHVGACSHISCLLYLESRLSYMLRQVPLAKVNEPLSVVATGNGVAGSGSLADADE</sequence>
<protein>
    <submittedName>
        <fullName evidence="2">Uncharacterized protein</fullName>
    </submittedName>
</protein>
<feature type="transmembrane region" description="Helical" evidence="1">
    <location>
        <begin position="47"/>
        <end position="71"/>
    </location>
</feature>
<proteinExistence type="predicted"/>
<dbReference type="AlphaFoldDB" id="A0AAD3SYE4"/>
<keyword evidence="1" id="KW-0812">Transmembrane</keyword>